<dbReference type="GO" id="GO:0003676">
    <property type="term" value="F:nucleic acid binding"/>
    <property type="evidence" value="ECO:0007669"/>
    <property type="project" value="InterPro"/>
</dbReference>
<dbReference type="Pfam" id="PF22936">
    <property type="entry name" value="Pol_BBD"/>
    <property type="match status" value="1"/>
</dbReference>
<protein>
    <submittedName>
        <fullName evidence="3">Ribonuclease H-like domain-containing protein</fullName>
    </submittedName>
</protein>
<feature type="domain" description="CCHC-type" evidence="2">
    <location>
        <begin position="325"/>
        <end position="334"/>
    </location>
</feature>
<dbReference type="EMBL" id="BKCJ010000259">
    <property type="protein sequence ID" value="GEU31518.1"/>
    <property type="molecule type" value="Genomic_DNA"/>
</dbReference>
<feature type="domain" description="CCHC-type" evidence="2">
    <location>
        <begin position="811"/>
        <end position="825"/>
    </location>
</feature>
<evidence type="ECO:0000313" key="3">
    <source>
        <dbReference type="EMBL" id="GEU31518.1"/>
    </source>
</evidence>
<dbReference type="InterPro" id="IPR054722">
    <property type="entry name" value="PolX-like_BBD"/>
</dbReference>
<sequence length="1249" mass="141694">MSSNFDDIQAAGSNTHPLMLDRTNYDSWSQHIRLYCRGKENEIYILQSIDHCLFDLGTTRDTFGTTPEGGVLLGPERPHTYDDLNENEKKQFNGDVCATNIVLQGLPVGLYYPVAPTTAKQRLARKNELKARGTLLMALPDKHQLKFNTHKDAKTLMEAIEKRFGGNTETKKKLISQLEILGVSLSQEDINLKLPRSLPSDWRTHTLIWRNKTDLEEQSLDDLFNSLKIYDADVKSSSFASTTTQNIAFMSSSNTDSTNEPVSAPANVSAISAKIYVSSLPNVDSLSNVLIYSFFTSQSNSPQLDNDDLKQINANDLEEIDLKWKGHFAKECRSPKDTRRNGAAELQRRNVPKRSLPTMILWPSHLQVLLLTMRRSVQHVETSIPPKTAIPHPTSNGKCRNRKACIVCKSLDHLIKDCDYYEKKMAQPTSKLVPINAVSSVSTTVPKLSVTRPRQAQNFITKTNAPPRRHINRCPSPKASNSPPRVTAVKASMGNPQHALKDKGVIDSGCSKHMTGNMSYLSDFEELNGRYVAFGGNPKGGKIYGKGKIKTRKLDFDDVYFVKELKFNLFSVSQMCDKRNSVLFTDTECLVLSTKFKLPDKSQVLFRVPRENNMYILELTKCTMIYEAYIGGDHDTFHVSNLKKCLADVNLHITLDEVKVDDKLHFVEEPIEILDRGVKNHKQRWIPVVKIRWNSRRGPEFTWEREDEMKRKSTGVKGPTLPKDIYKLINHNIEAKAIWDNVKMLLVGSELSKEDRESQLYDEFEHFKMLLGVTESESKELCLGKWCSWQWGSMIRAGNVNAGQGKQIKYFNCNGLGHIARNCTQPKHQQNSNYFKDEMLIMQAQENDVDDHPVRDLALNDENNLQADECDAFDSDIHDEPTAQSIFMANLLSDGPTNQQADSFNASILSEAKRAQPVLYDGNELLKTHHVSVLVTSSEEDLELSETTRIKMNDHVCVEKRVKITPPNYSKENFMATFTPLTQLTPKQVFWSKEINDKKADNLKARTLPLTVLPSTTVYPPNKPVHLVPRTLLTTSQVNIEVKALKTVFENLEAKVDQNAIDLKSGEIEQKTLLITNKNLIANCIAQDVCFTITDSAMTASRFHELSTTYTIAMNRDVELEAKNSKLLEKIKNDDHDTTPSKDVPEFDAFFELGKWDDQIQAHKNIIRFKAVSFIRENVSTASVIRYRSMKNFSYRLIKKISDRMLVNVARLQVEEKSEMSLELLRFTRHQLLAVQDAAAAAHAKWRNV</sequence>
<feature type="region of interest" description="Disordered" evidence="1">
    <location>
        <begin position="465"/>
        <end position="486"/>
    </location>
</feature>
<proteinExistence type="predicted"/>
<accession>A0A6L2J3B2</accession>
<feature type="domain" description="CCHC-type" evidence="2">
    <location>
        <begin position="404"/>
        <end position="420"/>
    </location>
</feature>
<dbReference type="SMART" id="SM00343">
    <property type="entry name" value="ZnF_C2HC"/>
    <property type="match status" value="3"/>
</dbReference>
<dbReference type="PANTHER" id="PTHR46148">
    <property type="entry name" value="CHROMO DOMAIN-CONTAINING PROTEIN"/>
    <property type="match status" value="1"/>
</dbReference>
<dbReference type="AlphaFoldDB" id="A0A6L2J3B2"/>
<organism evidence="3">
    <name type="scientific">Tanacetum cinerariifolium</name>
    <name type="common">Dalmatian daisy</name>
    <name type="synonym">Chrysanthemum cinerariifolium</name>
    <dbReference type="NCBI Taxonomy" id="118510"/>
    <lineage>
        <taxon>Eukaryota</taxon>
        <taxon>Viridiplantae</taxon>
        <taxon>Streptophyta</taxon>
        <taxon>Embryophyta</taxon>
        <taxon>Tracheophyta</taxon>
        <taxon>Spermatophyta</taxon>
        <taxon>Magnoliopsida</taxon>
        <taxon>eudicotyledons</taxon>
        <taxon>Gunneridae</taxon>
        <taxon>Pentapetalae</taxon>
        <taxon>asterids</taxon>
        <taxon>campanulids</taxon>
        <taxon>Asterales</taxon>
        <taxon>Asteraceae</taxon>
        <taxon>Asteroideae</taxon>
        <taxon>Anthemideae</taxon>
        <taxon>Anthemidinae</taxon>
        <taxon>Tanacetum</taxon>
    </lineage>
</organism>
<dbReference type="Pfam" id="PF00098">
    <property type="entry name" value="zf-CCHC"/>
    <property type="match status" value="1"/>
</dbReference>
<evidence type="ECO:0000256" key="1">
    <source>
        <dbReference type="SAM" id="MobiDB-lite"/>
    </source>
</evidence>
<evidence type="ECO:0000259" key="2">
    <source>
        <dbReference type="SMART" id="SM00343"/>
    </source>
</evidence>
<comment type="caution">
    <text evidence="3">The sequence shown here is derived from an EMBL/GenBank/DDBJ whole genome shotgun (WGS) entry which is preliminary data.</text>
</comment>
<reference evidence="3" key="1">
    <citation type="journal article" date="2019" name="Sci. Rep.">
        <title>Draft genome of Tanacetum cinerariifolium, the natural source of mosquito coil.</title>
        <authorList>
            <person name="Yamashiro T."/>
            <person name="Shiraishi A."/>
            <person name="Satake H."/>
            <person name="Nakayama K."/>
        </authorList>
    </citation>
    <scope>NUCLEOTIDE SEQUENCE</scope>
</reference>
<dbReference type="PANTHER" id="PTHR46148:SF59">
    <property type="entry name" value="NUCLEOTIDYLTRANSFERASE, RIBONUCLEASE H"/>
    <property type="match status" value="1"/>
</dbReference>
<dbReference type="GO" id="GO:0008270">
    <property type="term" value="F:zinc ion binding"/>
    <property type="evidence" value="ECO:0007669"/>
    <property type="project" value="InterPro"/>
</dbReference>
<dbReference type="InterPro" id="IPR001878">
    <property type="entry name" value="Znf_CCHC"/>
</dbReference>
<dbReference type="Gene3D" id="4.10.60.10">
    <property type="entry name" value="Zinc finger, CCHC-type"/>
    <property type="match status" value="1"/>
</dbReference>
<gene>
    <name evidence="3" type="ORF">Tci_003496</name>
</gene>
<name>A0A6L2J3B2_TANCI</name>